<dbReference type="InterPro" id="IPR036641">
    <property type="entry name" value="HPT_dom_sf"/>
</dbReference>
<dbReference type="RefSeq" id="WP_076529564.1">
    <property type="nucleotide sequence ID" value="NZ_BMEH01000002.1"/>
</dbReference>
<dbReference type="OrthoDB" id="7867809at2"/>
<dbReference type="InterPro" id="IPR008207">
    <property type="entry name" value="Sig_transdc_His_kin_Hpt_dom"/>
</dbReference>
<dbReference type="STRING" id="1086013.SAMN05421774_102373"/>
<name>A0A1N7M2Y2_9RHOB</name>
<dbReference type="SUPFAM" id="SSF47226">
    <property type="entry name" value="Histidine-containing phosphotransfer domain, HPT domain"/>
    <property type="match status" value="1"/>
</dbReference>
<gene>
    <name evidence="4" type="ORF">SAMN05421774_102373</name>
</gene>
<dbReference type="PROSITE" id="PS50894">
    <property type="entry name" value="HPT"/>
    <property type="match status" value="1"/>
</dbReference>
<keyword evidence="2" id="KW-0597">Phosphoprotein</keyword>
<evidence type="ECO:0000259" key="3">
    <source>
        <dbReference type="PROSITE" id="PS50894"/>
    </source>
</evidence>
<accession>A0A1N7M2Y2</accession>
<evidence type="ECO:0000256" key="2">
    <source>
        <dbReference type="PROSITE-ProRule" id="PRU00110"/>
    </source>
</evidence>
<keyword evidence="5" id="KW-1185">Reference proteome</keyword>
<dbReference type="AlphaFoldDB" id="A0A1N7M2Y2"/>
<dbReference type="Proteomes" id="UP000186141">
    <property type="component" value="Unassembled WGS sequence"/>
</dbReference>
<feature type="modified residue" description="Phosphohistidine" evidence="2">
    <location>
        <position position="51"/>
    </location>
</feature>
<dbReference type="CDD" id="cd00088">
    <property type="entry name" value="HPT"/>
    <property type="match status" value="1"/>
</dbReference>
<dbReference type="Gene3D" id="1.20.120.160">
    <property type="entry name" value="HPT domain"/>
    <property type="match status" value="1"/>
</dbReference>
<sequence length="109" mass="12318">MINWERVTTLRDEVGADSFMEVVALFLDEVDEVVSRFRETPDPGNVERDMHFLKGSALNLGFEALGEMCQNGERMAAEGRAHEVDIPSIVIVYEESRETFLDGLDQRPA</sequence>
<evidence type="ECO:0000313" key="5">
    <source>
        <dbReference type="Proteomes" id="UP000186141"/>
    </source>
</evidence>
<dbReference type="GO" id="GO:0000160">
    <property type="term" value="P:phosphorelay signal transduction system"/>
    <property type="evidence" value="ECO:0007669"/>
    <property type="project" value="UniProtKB-KW"/>
</dbReference>
<feature type="domain" description="HPt" evidence="3">
    <location>
        <begin position="12"/>
        <end position="107"/>
    </location>
</feature>
<reference evidence="4 5" key="1">
    <citation type="submission" date="2017-01" db="EMBL/GenBank/DDBJ databases">
        <authorList>
            <person name="Mah S.A."/>
            <person name="Swanson W.J."/>
            <person name="Moy G.W."/>
            <person name="Vacquier V.D."/>
        </authorList>
    </citation>
    <scope>NUCLEOTIDE SEQUENCE [LARGE SCALE GENOMIC DNA]</scope>
    <source>
        <strain evidence="4 5">DSM 26375</strain>
    </source>
</reference>
<dbReference type="GO" id="GO:0004672">
    <property type="term" value="F:protein kinase activity"/>
    <property type="evidence" value="ECO:0007669"/>
    <property type="project" value="UniProtKB-ARBA"/>
</dbReference>
<evidence type="ECO:0000313" key="4">
    <source>
        <dbReference type="EMBL" id="SIS80434.1"/>
    </source>
</evidence>
<organism evidence="4 5">
    <name type="scientific">Gemmobacter megaterium</name>
    <dbReference type="NCBI Taxonomy" id="1086013"/>
    <lineage>
        <taxon>Bacteria</taxon>
        <taxon>Pseudomonadati</taxon>
        <taxon>Pseudomonadota</taxon>
        <taxon>Alphaproteobacteria</taxon>
        <taxon>Rhodobacterales</taxon>
        <taxon>Paracoccaceae</taxon>
        <taxon>Gemmobacter</taxon>
    </lineage>
</organism>
<protein>
    <submittedName>
        <fullName evidence="4">Hpt domain-containing protein</fullName>
    </submittedName>
</protein>
<dbReference type="EMBL" id="FTOT01000002">
    <property type="protein sequence ID" value="SIS80434.1"/>
    <property type="molecule type" value="Genomic_DNA"/>
</dbReference>
<evidence type="ECO:0000256" key="1">
    <source>
        <dbReference type="ARBA" id="ARBA00023012"/>
    </source>
</evidence>
<proteinExistence type="predicted"/>
<dbReference type="Pfam" id="PF01627">
    <property type="entry name" value="Hpt"/>
    <property type="match status" value="1"/>
</dbReference>
<keyword evidence="1" id="KW-0902">Two-component regulatory system</keyword>